<keyword evidence="1" id="KW-0808">Transferase</keyword>
<keyword evidence="3" id="KW-0902">Two-component regulatory system</keyword>
<dbReference type="SUPFAM" id="SSF55874">
    <property type="entry name" value="ATPase domain of HSP90 chaperone/DNA topoisomerase II/histidine kinase"/>
    <property type="match status" value="1"/>
</dbReference>
<protein>
    <submittedName>
        <fullName evidence="5">Histidine kinase</fullName>
    </submittedName>
</protein>
<evidence type="ECO:0000259" key="4">
    <source>
        <dbReference type="Pfam" id="PF07730"/>
    </source>
</evidence>
<evidence type="ECO:0000256" key="2">
    <source>
        <dbReference type="ARBA" id="ARBA00022777"/>
    </source>
</evidence>
<organism evidence="5 6">
    <name type="scientific">Actinomadura luzonensis</name>
    <dbReference type="NCBI Taxonomy" id="2805427"/>
    <lineage>
        <taxon>Bacteria</taxon>
        <taxon>Bacillati</taxon>
        <taxon>Actinomycetota</taxon>
        <taxon>Actinomycetes</taxon>
        <taxon>Streptosporangiales</taxon>
        <taxon>Thermomonosporaceae</taxon>
        <taxon>Actinomadura</taxon>
    </lineage>
</organism>
<evidence type="ECO:0000313" key="5">
    <source>
        <dbReference type="EMBL" id="MCK2221771.1"/>
    </source>
</evidence>
<dbReference type="InterPro" id="IPR011712">
    <property type="entry name" value="Sig_transdc_His_kin_sub3_dim/P"/>
</dbReference>
<keyword evidence="6" id="KW-1185">Reference proteome</keyword>
<feature type="domain" description="Signal transduction histidine kinase subgroup 3 dimerisation and phosphoacceptor" evidence="4">
    <location>
        <begin position="3"/>
        <end position="63"/>
    </location>
</feature>
<sequence length="207" mass="21710">MEERLRAARDLHDLLGHSLAAILLKCELARRLPPERARAELADVLAMAERAEHDLRAVSGEHRDLSLAAEADSAGTTLAAAHVRVAAELAHPPLPPEVETALSAVLREAVTNVLRHSPSARHCSIATTAEGDVVRLLVRNDGARAAEARRGSSGLGNLTTRLAALGGRLTTRVAGGWFELEARVPVRASDPAALGGDAHGVGAVARV</sequence>
<dbReference type="PANTHER" id="PTHR24421:SF63">
    <property type="entry name" value="SENSOR HISTIDINE KINASE DESK"/>
    <property type="match status" value="1"/>
</dbReference>
<dbReference type="InterPro" id="IPR036890">
    <property type="entry name" value="HATPase_C_sf"/>
</dbReference>
<name>A0ABT0GAY6_9ACTN</name>
<dbReference type="CDD" id="cd16917">
    <property type="entry name" value="HATPase_UhpB-NarQ-NarX-like"/>
    <property type="match status" value="1"/>
</dbReference>
<proteinExistence type="predicted"/>
<accession>A0ABT0GAY6</accession>
<dbReference type="Gene3D" id="1.20.5.1930">
    <property type="match status" value="1"/>
</dbReference>
<dbReference type="InterPro" id="IPR050482">
    <property type="entry name" value="Sensor_HK_TwoCompSys"/>
</dbReference>
<dbReference type="EMBL" id="JAKRKC020000003">
    <property type="protein sequence ID" value="MCK2221771.1"/>
    <property type="molecule type" value="Genomic_DNA"/>
</dbReference>
<evidence type="ECO:0000256" key="3">
    <source>
        <dbReference type="ARBA" id="ARBA00023012"/>
    </source>
</evidence>
<evidence type="ECO:0000313" key="6">
    <source>
        <dbReference type="Proteomes" id="UP001317259"/>
    </source>
</evidence>
<dbReference type="Proteomes" id="UP001317259">
    <property type="component" value="Unassembled WGS sequence"/>
</dbReference>
<evidence type="ECO:0000256" key="1">
    <source>
        <dbReference type="ARBA" id="ARBA00022679"/>
    </source>
</evidence>
<comment type="caution">
    <text evidence="5">The sequence shown here is derived from an EMBL/GenBank/DDBJ whole genome shotgun (WGS) entry which is preliminary data.</text>
</comment>
<dbReference type="PANTHER" id="PTHR24421">
    <property type="entry name" value="NITRATE/NITRITE SENSOR PROTEIN NARX-RELATED"/>
    <property type="match status" value="1"/>
</dbReference>
<reference evidence="5 6" key="1">
    <citation type="submission" date="2022-04" db="EMBL/GenBank/DDBJ databases">
        <title>Genome draft of Actinomadura sp. ATCC 31491.</title>
        <authorList>
            <person name="Shi X."/>
            <person name="Du Y."/>
        </authorList>
    </citation>
    <scope>NUCLEOTIDE SEQUENCE [LARGE SCALE GENOMIC DNA]</scope>
    <source>
        <strain evidence="5 6">ATCC 31491</strain>
    </source>
</reference>
<keyword evidence="2 5" id="KW-0418">Kinase</keyword>
<dbReference type="Gene3D" id="3.30.565.10">
    <property type="entry name" value="Histidine kinase-like ATPase, C-terminal domain"/>
    <property type="match status" value="1"/>
</dbReference>
<gene>
    <name evidence="5" type="ORF">MF672_049395</name>
</gene>
<dbReference type="Pfam" id="PF07730">
    <property type="entry name" value="HisKA_3"/>
    <property type="match status" value="1"/>
</dbReference>
<dbReference type="GO" id="GO:0016301">
    <property type="term" value="F:kinase activity"/>
    <property type="evidence" value="ECO:0007669"/>
    <property type="project" value="UniProtKB-KW"/>
</dbReference>